<keyword evidence="5 6" id="KW-0067">ATP-binding</keyword>
<name>A0A8H6T2V1_9AGAR</name>
<dbReference type="GO" id="GO:0005524">
    <property type="term" value="F:ATP binding"/>
    <property type="evidence" value="ECO:0007669"/>
    <property type="project" value="UniProtKB-UniRule"/>
</dbReference>
<dbReference type="Proteomes" id="UP000636479">
    <property type="component" value="Unassembled WGS sequence"/>
</dbReference>
<dbReference type="PROSITE" id="PS00107">
    <property type="entry name" value="PROTEIN_KINASE_ATP"/>
    <property type="match status" value="2"/>
</dbReference>
<evidence type="ECO:0000256" key="3">
    <source>
        <dbReference type="ARBA" id="ARBA00022741"/>
    </source>
</evidence>
<dbReference type="Gene3D" id="1.10.510.10">
    <property type="entry name" value="Transferase(Phosphotransferase) domain 1"/>
    <property type="match status" value="1"/>
</dbReference>
<feature type="region of interest" description="Disordered" evidence="7">
    <location>
        <begin position="693"/>
        <end position="726"/>
    </location>
</feature>
<feature type="compositionally biased region" description="Polar residues" evidence="7">
    <location>
        <begin position="252"/>
        <end position="264"/>
    </location>
</feature>
<dbReference type="SUPFAM" id="SSF56112">
    <property type="entry name" value="Protein kinase-like (PK-like)"/>
    <property type="match status" value="2"/>
</dbReference>
<gene>
    <name evidence="9" type="ORF">MIND_00305800</name>
</gene>
<evidence type="ECO:0000313" key="9">
    <source>
        <dbReference type="EMBL" id="KAF7309352.1"/>
    </source>
</evidence>
<dbReference type="InterPro" id="IPR000719">
    <property type="entry name" value="Prot_kinase_dom"/>
</dbReference>
<evidence type="ECO:0000256" key="4">
    <source>
        <dbReference type="ARBA" id="ARBA00022777"/>
    </source>
</evidence>
<feature type="binding site" evidence="6">
    <location>
        <position position="526"/>
    </location>
    <ligand>
        <name>ATP</name>
        <dbReference type="ChEBI" id="CHEBI:30616"/>
    </ligand>
</feature>
<keyword evidence="4 9" id="KW-0418">Kinase</keyword>
<feature type="compositionally biased region" description="Acidic residues" evidence="7">
    <location>
        <begin position="698"/>
        <end position="714"/>
    </location>
</feature>
<proteinExistence type="predicted"/>
<feature type="region of interest" description="Disordered" evidence="7">
    <location>
        <begin position="386"/>
        <end position="419"/>
    </location>
</feature>
<evidence type="ECO:0000313" key="10">
    <source>
        <dbReference type="Proteomes" id="UP000636479"/>
    </source>
</evidence>
<dbReference type="Gene3D" id="3.30.200.20">
    <property type="entry name" value="Phosphorylase Kinase, domain 1"/>
    <property type="match status" value="2"/>
</dbReference>
<accession>A0A8H6T2V1</accession>
<dbReference type="Pfam" id="PF00069">
    <property type="entry name" value="Pkinase"/>
    <property type="match status" value="1"/>
</dbReference>
<evidence type="ECO:0000256" key="7">
    <source>
        <dbReference type="SAM" id="MobiDB-lite"/>
    </source>
</evidence>
<organism evidence="9 10">
    <name type="scientific">Mycena indigotica</name>
    <dbReference type="NCBI Taxonomy" id="2126181"/>
    <lineage>
        <taxon>Eukaryota</taxon>
        <taxon>Fungi</taxon>
        <taxon>Dikarya</taxon>
        <taxon>Basidiomycota</taxon>
        <taxon>Agaricomycotina</taxon>
        <taxon>Agaricomycetes</taxon>
        <taxon>Agaricomycetidae</taxon>
        <taxon>Agaricales</taxon>
        <taxon>Marasmiineae</taxon>
        <taxon>Mycenaceae</taxon>
        <taxon>Mycena</taxon>
    </lineage>
</organism>
<dbReference type="InterPro" id="IPR050205">
    <property type="entry name" value="CDPK_Ser/Thr_kinases"/>
</dbReference>
<evidence type="ECO:0000259" key="8">
    <source>
        <dbReference type="PROSITE" id="PS50011"/>
    </source>
</evidence>
<dbReference type="GO" id="GO:0004674">
    <property type="term" value="F:protein serine/threonine kinase activity"/>
    <property type="evidence" value="ECO:0007669"/>
    <property type="project" value="UniProtKB-KW"/>
</dbReference>
<protein>
    <submittedName>
        <fullName evidence="9">Protein kinase domain-containing protein</fullName>
    </submittedName>
</protein>
<reference evidence="9" key="1">
    <citation type="submission" date="2020-05" db="EMBL/GenBank/DDBJ databases">
        <title>Mycena genomes resolve the evolution of fungal bioluminescence.</title>
        <authorList>
            <person name="Tsai I.J."/>
        </authorList>
    </citation>
    <scope>NUCLEOTIDE SEQUENCE</scope>
    <source>
        <strain evidence="9">171206Taipei</strain>
    </source>
</reference>
<sequence length="1280" mass="144048">MGNKLEDDPATTLRDDLEGVLNWNPPRFKPRKTGPPLPVHPLHWAYTRHLDSKLLLRSVAPIKSLVDDLSQLAQAHLDTFLDNNDPYPSQAFGFNMRQSARDLGPEQLADSYAESCGKVSCGIATKILIPKIRDWGGSVRWGRRIQLYGTPPGVDDNGRLLFLQDQTGKLHLFGDHSKLIDPNLHRDLERVLSYTPNIGTWVFLSFSRESKELLLGMDQLAARGSFNYQLCRTVGPGANVSSNPAPLDAESTPWTLPTSSNKPSPESVPRTLRATTVAVSKKLEERAAKRIIPSVRRRPETTAHVATPLTSESLVQLAWAKAVENNATMIVFNSGNHERLAVRHRGTQTLYISELYEIAKCKEPGYIKLHVGLYLAQVFDAIARSKAASEHTEPRRSNRKRPNTENTTTSSPPTKRFKQSAENISPELPMALASQRDMMLLHLQYDIYYSPAPASFFRTTQCLVHKSNRQPAYSTQIKRSYQPYETFDIVLTSRIGSGATGTVHGATARMTTKDGQRLTEENLIVKMAFKERPQRRMRHEYEVYKHLAEHGVTGVPRIYGLFEDLEGGAIALVMSNCGQDLWRLRPDKSKARTAVTPAQSNRFTEILENVHRAGVRHHDIRAENLMIDSAGEAFIVDFDRARLNPSEGKKKWEMDILQMLMEGIHHDFSIASPFMPGDEQEIWSQTPVSVRSRFWSEESGEDSEVDSQESEEDAGERRALHPRNPPHAIYNKHIDQKLLLQRVMPLGSLVNDISGFAQEQLDSLMAQLVSTEQDILPGDELAQFCNEYEELDTCWPQELAERYQETCSSICARIASKVLVPSMPGWKPSFYWGRWAEPDRYPTGLDDNSHLYFSKNDSGKIRFSEAISEAMEPSLREDLERAVASTPKIGTWILLSFTEGSETLLAKMEPTLLQETFRYGLCETVYPVFNWSSRVMPRDAPSRAWKLPPTGFVPAGMIARRNLRAKTLAASKQSRDAAGRVVPSARKRPETTAYVAAPLTPESLVQLAWAKAVETDSTMIVFNCGKYERLGIRHRATQTLYLSELYDITNCEPGYIKLHVGIYLAQVLDAIARAKATSNHTEPRRSSRKRPNADVVVPLPSNKRFKRDPKQGSSQPPMELASQRDLMLLHIQYGIYYSPAPASFIRATPCLVHKTKTKRKAGYSAPIKRSYEFYECLEVVLTNQIGKGATGTVHGATARLAAKDGQTLFEENLVVKLAFREQPQRRMRHEYDIYKHLAEHGVAGVPHVYGLFEDLEGGAIALVMSNCGQNLWDLREDKSH</sequence>
<feature type="domain" description="Protein kinase" evidence="8">
    <location>
        <begin position="489"/>
        <end position="791"/>
    </location>
</feature>
<dbReference type="InterPro" id="IPR011009">
    <property type="entry name" value="Kinase-like_dom_sf"/>
</dbReference>
<feature type="region of interest" description="Disordered" evidence="7">
    <location>
        <begin position="239"/>
        <end position="270"/>
    </location>
</feature>
<dbReference type="InterPro" id="IPR017441">
    <property type="entry name" value="Protein_kinase_ATP_BS"/>
</dbReference>
<comment type="caution">
    <text evidence="9">The sequence shown here is derived from an EMBL/GenBank/DDBJ whole genome shotgun (WGS) entry which is preliminary data.</text>
</comment>
<evidence type="ECO:0000256" key="5">
    <source>
        <dbReference type="ARBA" id="ARBA00022840"/>
    </source>
</evidence>
<keyword evidence="2" id="KW-0808">Transferase</keyword>
<feature type="binding site" evidence="6">
    <location>
        <position position="1216"/>
    </location>
    <ligand>
        <name>ATP</name>
        <dbReference type="ChEBI" id="CHEBI:30616"/>
    </ligand>
</feature>
<dbReference type="GeneID" id="59342433"/>
<feature type="compositionally biased region" description="Basic and acidic residues" evidence="7">
    <location>
        <begin position="387"/>
        <end position="396"/>
    </location>
</feature>
<dbReference type="AlphaFoldDB" id="A0A8H6T2V1"/>
<dbReference type="SMART" id="SM00220">
    <property type="entry name" value="S_TKc"/>
    <property type="match status" value="1"/>
</dbReference>
<feature type="compositionally biased region" description="Low complexity" evidence="7">
    <location>
        <begin position="404"/>
        <end position="414"/>
    </location>
</feature>
<dbReference type="PROSITE" id="PS50011">
    <property type="entry name" value="PROTEIN_KINASE_DOM"/>
    <property type="match status" value="1"/>
</dbReference>
<evidence type="ECO:0000256" key="1">
    <source>
        <dbReference type="ARBA" id="ARBA00022527"/>
    </source>
</evidence>
<keyword evidence="1" id="KW-0723">Serine/threonine-protein kinase</keyword>
<dbReference type="OrthoDB" id="2156052at2759"/>
<evidence type="ECO:0000256" key="2">
    <source>
        <dbReference type="ARBA" id="ARBA00022679"/>
    </source>
</evidence>
<keyword evidence="3 6" id="KW-0547">Nucleotide-binding</keyword>
<dbReference type="PANTHER" id="PTHR24349">
    <property type="entry name" value="SERINE/THREONINE-PROTEIN KINASE"/>
    <property type="match status" value="1"/>
</dbReference>
<keyword evidence="10" id="KW-1185">Reference proteome</keyword>
<evidence type="ECO:0000256" key="6">
    <source>
        <dbReference type="PROSITE-ProRule" id="PRU10141"/>
    </source>
</evidence>
<feature type="region of interest" description="Disordered" evidence="7">
    <location>
        <begin position="1077"/>
        <end position="1119"/>
    </location>
</feature>
<dbReference type="RefSeq" id="XP_037222802.1">
    <property type="nucleotide sequence ID" value="XM_037359917.1"/>
</dbReference>
<dbReference type="EMBL" id="JACAZF010000003">
    <property type="protein sequence ID" value="KAF7309352.1"/>
    <property type="molecule type" value="Genomic_DNA"/>
</dbReference>